<dbReference type="GO" id="GO:0004850">
    <property type="term" value="F:uridine phosphorylase activity"/>
    <property type="evidence" value="ECO:0007669"/>
    <property type="project" value="UniProtKB-EC"/>
</dbReference>
<dbReference type="AlphaFoldDB" id="I2C2G0"/>
<sequence length="222" mass="25125">MNEVTQDYSVLSINLGKPAIHEFAGRQINSGIIKRPADSPVMLYKTHFDGDGQADLKNHGGPDKAVCVYPAEHYSYWETTLARKLPAAAFGENVTVKGLAEQDVWIGDVFQLGEAVVQVSQPRQPCVKLALKYGIKDMVLRVQQTGFTGFYFRVLEEGYVDPRPVLKRLSRGKESISVWYANEVKYRDSGNLSAIEEILREEALSESWRESFLKKRDRLRNV</sequence>
<evidence type="ECO:0000313" key="2">
    <source>
        <dbReference type="EMBL" id="AFJ60834.1"/>
    </source>
</evidence>
<proteinExistence type="predicted"/>
<dbReference type="Pfam" id="PF03475">
    <property type="entry name" value="YiiM_3-alpha"/>
    <property type="match status" value="1"/>
</dbReference>
<dbReference type="InterPro" id="IPR052353">
    <property type="entry name" value="Benzoxazolinone_Detox_Enz"/>
</dbReference>
<dbReference type="InterPro" id="IPR011037">
    <property type="entry name" value="Pyrv_Knase-like_insert_dom_sf"/>
</dbReference>
<protein>
    <submittedName>
        <fullName evidence="2">Uridine phosphorylase</fullName>
        <ecNumber evidence="2">2.4.2.3</ecNumber>
    </submittedName>
</protein>
<dbReference type="PATRIC" id="fig|1126211.3.peg.747"/>
<keyword evidence="2" id="KW-0808">Transferase</keyword>
<dbReference type="InterPro" id="IPR005302">
    <property type="entry name" value="MoCF_Sase_C"/>
</dbReference>
<dbReference type="GO" id="GO:0030151">
    <property type="term" value="F:molybdenum ion binding"/>
    <property type="evidence" value="ECO:0007669"/>
    <property type="project" value="InterPro"/>
</dbReference>
<dbReference type="EMBL" id="CP003332">
    <property type="protein sequence ID" value="AFJ60834.1"/>
    <property type="molecule type" value="Genomic_DNA"/>
</dbReference>
<reference evidence="2 3" key="1">
    <citation type="journal article" date="2012" name="J. Biotechnol.">
        <title>Genome sequence of the plant growth promoting strain Bacillus amyloliquefaciens subsp. plantarum B9601-Y2 and expression of mersacidin and other secondary metabolites.</title>
        <authorList>
            <person name="He P."/>
            <person name="Hao K."/>
            <person name="Blom J."/>
            <person name="Ruckert C."/>
            <person name="Vater J."/>
            <person name="Mao Z."/>
            <person name="Wu Y."/>
            <person name="Hou M."/>
            <person name="He P."/>
            <person name="He Y."/>
            <person name="Borriss R."/>
        </authorList>
    </citation>
    <scope>NUCLEOTIDE SEQUENCE [LARGE SCALE GENOMIC DNA]</scope>
    <source>
        <strain evidence="2">Y2</strain>
    </source>
</reference>
<organism evidence="2 3">
    <name type="scientific">Bacillus amyloliquefaciens (strain Y2)</name>
    <name type="common">Bacillus amyloliquefaciens subsp. plantarum (strain B9601-Y2)</name>
    <dbReference type="NCBI Taxonomy" id="1155777"/>
    <lineage>
        <taxon>Bacteria</taxon>
        <taxon>Bacillati</taxon>
        <taxon>Bacillota</taxon>
        <taxon>Bacilli</taxon>
        <taxon>Bacillales</taxon>
        <taxon>Bacillaceae</taxon>
        <taxon>Bacillus</taxon>
        <taxon>Bacillus amyloliquefaciens group</taxon>
    </lineage>
</organism>
<dbReference type="InterPro" id="IPR005163">
    <property type="entry name" value="Tri_helical_YiiM-like"/>
</dbReference>
<name>I2C2G0_BACAY</name>
<dbReference type="Proteomes" id="UP000002878">
    <property type="component" value="Chromosome"/>
</dbReference>
<feature type="domain" description="MOSC" evidence="1">
    <location>
        <begin position="35"/>
        <end position="169"/>
    </location>
</feature>
<gene>
    <name evidence="2" type="primary">yflK</name>
    <name evidence="2" type="ORF">MUS_0781</name>
</gene>
<evidence type="ECO:0000259" key="1">
    <source>
        <dbReference type="PROSITE" id="PS51340"/>
    </source>
</evidence>
<dbReference type="Pfam" id="PF03473">
    <property type="entry name" value="MOSC"/>
    <property type="match status" value="1"/>
</dbReference>
<accession>I2C2G0</accession>
<dbReference type="SUPFAM" id="SSF50800">
    <property type="entry name" value="PK beta-barrel domain-like"/>
    <property type="match status" value="1"/>
</dbReference>
<keyword evidence="2" id="KW-0328">Glycosyltransferase</keyword>
<dbReference type="EC" id="2.4.2.3" evidence="2"/>
<dbReference type="PANTHER" id="PTHR30212:SF4">
    <property type="entry name" value="MOSC DOMAIN-CONTAINING PROTEIN"/>
    <property type="match status" value="1"/>
</dbReference>
<dbReference type="PROSITE" id="PS51340">
    <property type="entry name" value="MOSC"/>
    <property type="match status" value="1"/>
</dbReference>
<dbReference type="PANTHER" id="PTHR30212">
    <property type="entry name" value="PROTEIN YIIM"/>
    <property type="match status" value="1"/>
</dbReference>
<dbReference type="KEGG" id="bqy:MUS_0781"/>
<dbReference type="GO" id="GO:0030170">
    <property type="term" value="F:pyridoxal phosphate binding"/>
    <property type="evidence" value="ECO:0007669"/>
    <property type="project" value="InterPro"/>
</dbReference>
<dbReference type="Gene3D" id="2.40.33.20">
    <property type="entry name" value="PK beta-barrel domain-like"/>
    <property type="match status" value="1"/>
</dbReference>
<dbReference type="HOGENOM" id="CLU_082566_1_0_9"/>
<evidence type="ECO:0000313" key="3">
    <source>
        <dbReference type="Proteomes" id="UP000002878"/>
    </source>
</evidence>